<dbReference type="Proteomes" id="UP001336314">
    <property type="component" value="Unassembled WGS sequence"/>
</dbReference>
<evidence type="ECO:0008006" key="3">
    <source>
        <dbReference type="Google" id="ProtNLM"/>
    </source>
</evidence>
<gene>
    <name evidence="1" type="ORF">QWY20_01050</name>
</gene>
<accession>A0ABU7J0J7</accession>
<name>A0ABU7J0J7_9GAMM</name>
<organism evidence="1 2">
    <name type="scientific">Alkalimonas cellulosilytica</name>
    <dbReference type="NCBI Taxonomy" id="3058395"/>
    <lineage>
        <taxon>Bacteria</taxon>
        <taxon>Pseudomonadati</taxon>
        <taxon>Pseudomonadota</taxon>
        <taxon>Gammaproteobacteria</taxon>
        <taxon>Alkalimonas</taxon>
    </lineage>
</organism>
<protein>
    <recommendedName>
        <fullName evidence="3">DUF927 domain-containing protein</fullName>
    </recommendedName>
</protein>
<reference evidence="1 2" key="1">
    <citation type="submission" date="2023-07" db="EMBL/GenBank/DDBJ databases">
        <title>Alkalimonas sp., MEB108 novel, alkaliphilic bacterium isolated from Lonar Lake, India.</title>
        <authorList>
            <person name="Joshi A."/>
            <person name="Thite S."/>
        </authorList>
    </citation>
    <scope>NUCLEOTIDE SEQUENCE [LARGE SCALE GENOMIC DNA]</scope>
    <source>
        <strain evidence="1 2">MEB108</strain>
    </source>
</reference>
<dbReference type="EMBL" id="JAUHLI010000001">
    <property type="protein sequence ID" value="MEE2000024.1"/>
    <property type="molecule type" value="Genomic_DNA"/>
</dbReference>
<keyword evidence="2" id="KW-1185">Reference proteome</keyword>
<proteinExistence type="predicted"/>
<dbReference type="RefSeq" id="WP_330127179.1">
    <property type="nucleotide sequence ID" value="NZ_JAUHLI010000001.1"/>
</dbReference>
<evidence type="ECO:0000313" key="1">
    <source>
        <dbReference type="EMBL" id="MEE2000024.1"/>
    </source>
</evidence>
<sequence length="530" mass="59296">MSATKISLLPPLDPKPIEVEETKSLLDQILQDALAQFELFHDQNKECYAKSLSTGLVWRLNSRAFRDEISTTFYEQHAKALRAQTLADTIAQLSALARCKNIMREVHQRVAKHDGKYYLDLCEANTTRAICWHAGGWAIVSHPPVEFVRSDAMQPLPIPTSDASLDALWKLCNIPLSKQIFVIAWIIDAWRPDTVYPGLELIGEQGSGKSTTAEIIRMLVDPNACNLRSAPKSKEDVFVTAGVNHVVAYENLSHLSGEMQDNLCVLSTGGGHAKRKLYSDADEHVINVKRPWILNGISACVTQQDLVDRVISIECPVIKSRIAEREQKLLLTQQLPKILAALLDIACKAEAHIAKVLIPAEKRPRLLEFCQLGMAITKHMHKDEQKFLTLFSQDRQELISRAIETSPVCAALIELMVHETMIEAPLSIILSRLKRPEYCDSWPRSPKGLGDLLRRNAPALRQCGIQCKSLGKIGSHVHWRISKMREDASLASRDVVKDQNNAKHDKTTCTTLSGTSCLQDDATQTWEQTL</sequence>
<evidence type="ECO:0000313" key="2">
    <source>
        <dbReference type="Proteomes" id="UP001336314"/>
    </source>
</evidence>
<comment type="caution">
    <text evidence="1">The sequence shown here is derived from an EMBL/GenBank/DDBJ whole genome shotgun (WGS) entry which is preliminary data.</text>
</comment>